<gene>
    <name evidence="1" type="ORF">BU072_00755</name>
</gene>
<dbReference type="AlphaFoldDB" id="A0A2T4PX97"/>
<proteinExistence type="predicted"/>
<protein>
    <recommendedName>
        <fullName evidence="3">Protein kinase domain-containing protein</fullName>
    </recommendedName>
</protein>
<evidence type="ECO:0008006" key="3">
    <source>
        <dbReference type="Google" id="ProtNLM"/>
    </source>
</evidence>
<evidence type="ECO:0000313" key="1">
    <source>
        <dbReference type="EMBL" id="PTI31159.1"/>
    </source>
</evidence>
<dbReference type="EMBL" id="PZFK01000001">
    <property type="protein sequence ID" value="PTI31159.1"/>
    <property type="molecule type" value="Genomic_DNA"/>
</dbReference>
<dbReference type="InterPro" id="IPR011009">
    <property type="entry name" value="Kinase-like_dom_sf"/>
</dbReference>
<dbReference type="Proteomes" id="UP000241209">
    <property type="component" value="Unassembled WGS sequence"/>
</dbReference>
<reference evidence="1 2" key="1">
    <citation type="journal article" date="2016" name="Front. Microbiol.">
        <title>Comprehensive Phylogenetic Analysis of Bovine Non-aureus Staphylococci Species Based on Whole-Genome Sequencing.</title>
        <authorList>
            <person name="Naushad S."/>
            <person name="Barkema H.W."/>
            <person name="Luby C."/>
            <person name="Condas L.A."/>
            <person name="Nobrega D.B."/>
            <person name="Carson D.A."/>
            <person name="De Buck J."/>
        </authorList>
    </citation>
    <scope>NUCLEOTIDE SEQUENCE [LARGE SCALE GENOMIC DNA]</scope>
    <source>
        <strain evidence="1 2">SNUC 2204</strain>
    </source>
</reference>
<organism evidence="1 2">
    <name type="scientific">Mammaliicoccus vitulinus</name>
    <dbReference type="NCBI Taxonomy" id="71237"/>
    <lineage>
        <taxon>Bacteria</taxon>
        <taxon>Bacillati</taxon>
        <taxon>Bacillota</taxon>
        <taxon>Bacilli</taxon>
        <taxon>Bacillales</taxon>
        <taxon>Staphylococcaceae</taxon>
        <taxon>Mammaliicoccus</taxon>
    </lineage>
</organism>
<comment type="caution">
    <text evidence="1">The sequence shown here is derived from an EMBL/GenBank/DDBJ whole genome shotgun (WGS) entry which is preliminary data.</text>
</comment>
<accession>A0A2T4PX97</accession>
<evidence type="ECO:0000313" key="2">
    <source>
        <dbReference type="Proteomes" id="UP000241209"/>
    </source>
</evidence>
<dbReference type="SUPFAM" id="SSF56112">
    <property type="entry name" value="Protein kinase-like (PK-like)"/>
    <property type="match status" value="1"/>
</dbReference>
<sequence>MLLKDGDMKSDVYSLGRVLTFVLTGEIKSDDHQFKNLVDKACNESPDYRFNNASDLYINFERRIEIINDKNHDEKMLAKIIKGKYEDDVLEYLYGLAGNRICELIASKHNNINQAIIKCMEKDDKKAQIMIEKIFNNYIDVAGKDYNRYDGFAKFTSTILKMSFSFIILEISAKILVFVACSVNRF</sequence>
<name>A0A2T4PX97_9STAP</name>